<keyword evidence="1" id="KW-0028">Amino-acid biosynthesis</keyword>
<dbReference type="PANTHER" id="PTHR21022:SF42">
    <property type="entry name" value="AROGENATE DEHYDRATASE_PREPHENATE DEHYDRATASE 2, CHLOROPLASTIC"/>
    <property type="match status" value="1"/>
</dbReference>
<evidence type="ECO:0000256" key="5">
    <source>
        <dbReference type="ARBA" id="ARBA00029440"/>
    </source>
</evidence>
<dbReference type="GO" id="GO:0047769">
    <property type="term" value="F:arogenate dehydratase activity"/>
    <property type="evidence" value="ECO:0007669"/>
    <property type="project" value="TreeGrafter"/>
</dbReference>
<keyword evidence="4" id="KW-0456">Lyase</keyword>
<dbReference type="AlphaFoldDB" id="A0A7J7MNE8"/>
<keyword evidence="3" id="KW-0584">Phenylalanine biosynthesis</keyword>
<feature type="domain" description="Prephenate dehydratase" evidence="7">
    <location>
        <begin position="107"/>
        <end position="293"/>
    </location>
</feature>
<accession>A0A7J7MNE8</accession>
<feature type="chain" id="PRO_5029531461" description="Prephenate dehydratase domain-containing protein" evidence="6">
    <location>
        <begin position="27"/>
        <end position="486"/>
    </location>
</feature>
<dbReference type="InterPro" id="IPR001086">
    <property type="entry name" value="Preph_deHydtase"/>
</dbReference>
<dbReference type="GO" id="GO:0004664">
    <property type="term" value="F:prephenate dehydratase activity"/>
    <property type="evidence" value="ECO:0007669"/>
    <property type="project" value="InterPro"/>
</dbReference>
<evidence type="ECO:0000256" key="3">
    <source>
        <dbReference type="ARBA" id="ARBA00023222"/>
    </source>
</evidence>
<dbReference type="CDD" id="cd04905">
    <property type="entry name" value="ACT_CM-PDT"/>
    <property type="match status" value="1"/>
</dbReference>
<dbReference type="Gene3D" id="3.40.190.10">
    <property type="entry name" value="Periplasmic binding protein-like II"/>
    <property type="match status" value="1"/>
</dbReference>
<dbReference type="Gene3D" id="3.40.50.2300">
    <property type="match status" value="1"/>
</dbReference>
<gene>
    <name evidence="8" type="ORF">GIB67_011276</name>
</gene>
<sequence>MGSCDTSPSLLLLFGVFNLLLGPLHLVEECIFHTDHSKRWFLAVFTWAFQTYHTESGRHNFVYDVEKSLYTLEGLPQNKHEFSVVLDDITLTITNRTTANGSSGTGVGSHDGVPGVYSEAATLKAYPECEAIPCDQFEASFKAVELWLVDKAVLPIENTLGGSIHRNYDLLLRHRLHIVGEVQLAVNHSLLELPAGAAQFVALNRLKDTGVVASARAADIYGLNVLVKKNQDDFENITCFLILAREPIIPKADRPFKTSIVFTLEEGLGVLFKVLAVFAMKEINLTKIESWPQKKRPLRVVDELNAGCAKYFDYLFYIDFEASTTEERKYEDDQMLKSCGIKTDSKFTQVKGRVLSDPKKLMEPTRVNDQYLTNILLKINGNLGGLNSMLTTEHGLNILMISKAPAMMLGMDVPNGSPGQANVPYISKLLLDFYTSSGKGKPDQMIVFRGVGHEVPLHRPQLALVLFMAILSGTAMPTPPQIITDY</sequence>
<dbReference type="GO" id="GO:0009094">
    <property type="term" value="P:L-phenylalanine biosynthetic process"/>
    <property type="evidence" value="ECO:0007669"/>
    <property type="project" value="UniProtKB-KW"/>
</dbReference>
<reference evidence="8 9" key="1">
    <citation type="journal article" date="2020" name="IScience">
        <title>Genome Sequencing of the Endangered Kingdonia uniflora (Circaeasteraceae, Ranunculales) Reveals Potential Mechanisms of Evolutionary Specialization.</title>
        <authorList>
            <person name="Sun Y."/>
            <person name="Deng T."/>
            <person name="Zhang A."/>
            <person name="Moore M.J."/>
            <person name="Landis J.B."/>
            <person name="Lin N."/>
            <person name="Zhang H."/>
            <person name="Zhang X."/>
            <person name="Huang J."/>
            <person name="Zhang X."/>
            <person name="Sun H."/>
            <person name="Wang H."/>
        </authorList>
    </citation>
    <scope>NUCLEOTIDE SEQUENCE [LARGE SCALE GENOMIC DNA]</scope>
    <source>
        <strain evidence="8">TB1705</strain>
        <tissue evidence="8">Leaf</tissue>
    </source>
</reference>
<dbReference type="PANTHER" id="PTHR21022">
    <property type="entry name" value="PREPHENATE DEHYDRATASE P PROTEIN"/>
    <property type="match status" value="1"/>
</dbReference>
<dbReference type="CDD" id="cd13631">
    <property type="entry name" value="PBP2_Ct-PDT_like"/>
    <property type="match status" value="1"/>
</dbReference>
<organism evidence="8 9">
    <name type="scientific">Kingdonia uniflora</name>
    <dbReference type="NCBI Taxonomy" id="39325"/>
    <lineage>
        <taxon>Eukaryota</taxon>
        <taxon>Viridiplantae</taxon>
        <taxon>Streptophyta</taxon>
        <taxon>Embryophyta</taxon>
        <taxon>Tracheophyta</taxon>
        <taxon>Spermatophyta</taxon>
        <taxon>Magnoliopsida</taxon>
        <taxon>Ranunculales</taxon>
        <taxon>Circaeasteraceae</taxon>
        <taxon>Kingdonia</taxon>
    </lineage>
</organism>
<name>A0A7J7MNE8_9MAGN</name>
<evidence type="ECO:0000256" key="2">
    <source>
        <dbReference type="ARBA" id="ARBA00023141"/>
    </source>
</evidence>
<evidence type="ECO:0000256" key="6">
    <source>
        <dbReference type="SAM" id="SignalP"/>
    </source>
</evidence>
<evidence type="ECO:0000313" key="8">
    <source>
        <dbReference type="EMBL" id="KAF6156475.1"/>
    </source>
</evidence>
<dbReference type="SUPFAM" id="SSF55021">
    <property type="entry name" value="ACT-like"/>
    <property type="match status" value="1"/>
</dbReference>
<evidence type="ECO:0000313" key="9">
    <source>
        <dbReference type="Proteomes" id="UP000541444"/>
    </source>
</evidence>
<evidence type="ECO:0000256" key="1">
    <source>
        <dbReference type="ARBA" id="ARBA00022605"/>
    </source>
</evidence>
<dbReference type="Proteomes" id="UP000541444">
    <property type="component" value="Unassembled WGS sequence"/>
</dbReference>
<comment type="caution">
    <text evidence="8">The sequence shown here is derived from an EMBL/GenBank/DDBJ whole genome shotgun (WGS) entry which is preliminary data.</text>
</comment>
<dbReference type="PROSITE" id="PS51171">
    <property type="entry name" value="PREPHENATE_DEHYDR_3"/>
    <property type="match status" value="1"/>
</dbReference>
<dbReference type="InterPro" id="IPR045865">
    <property type="entry name" value="ACT-like_dom_sf"/>
</dbReference>
<dbReference type="OrthoDB" id="2414662at2759"/>
<proteinExistence type="predicted"/>
<keyword evidence="2" id="KW-0057">Aromatic amino acid biosynthesis</keyword>
<evidence type="ECO:0000256" key="4">
    <source>
        <dbReference type="ARBA" id="ARBA00023239"/>
    </source>
</evidence>
<dbReference type="Gene3D" id="3.30.70.260">
    <property type="match status" value="1"/>
</dbReference>
<evidence type="ECO:0000259" key="7">
    <source>
        <dbReference type="PROSITE" id="PS51171"/>
    </source>
</evidence>
<dbReference type="SUPFAM" id="SSF53850">
    <property type="entry name" value="Periplasmic binding protein-like II"/>
    <property type="match status" value="1"/>
</dbReference>
<comment type="pathway">
    <text evidence="5">Amino-acid biosynthesis.</text>
</comment>
<dbReference type="GO" id="GO:0009507">
    <property type="term" value="C:chloroplast"/>
    <property type="evidence" value="ECO:0007669"/>
    <property type="project" value="TreeGrafter"/>
</dbReference>
<keyword evidence="9" id="KW-1185">Reference proteome</keyword>
<feature type="signal peptide" evidence="6">
    <location>
        <begin position="1"/>
        <end position="26"/>
    </location>
</feature>
<protein>
    <recommendedName>
        <fullName evidence="7">Prephenate dehydratase domain-containing protein</fullName>
    </recommendedName>
</protein>
<dbReference type="EMBL" id="JACGCM010001329">
    <property type="protein sequence ID" value="KAF6156475.1"/>
    <property type="molecule type" value="Genomic_DNA"/>
</dbReference>
<dbReference type="SUPFAM" id="SSF53098">
    <property type="entry name" value="Ribonuclease H-like"/>
    <property type="match status" value="1"/>
</dbReference>
<keyword evidence="6" id="KW-0732">Signal</keyword>
<dbReference type="InterPro" id="IPR012337">
    <property type="entry name" value="RNaseH-like_sf"/>
</dbReference>
<dbReference type="Pfam" id="PF00800">
    <property type="entry name" value="PDT"/>
    <property type="match status" value="2"/>
</dbReference>